<name>A0AAW5FB24_CLOSY</name>
<sequence>MKKEIAKSFLSLKTAIKKHSPEILTGIGIAGMITTTVMAVRATPKALILIEERKEEIGAEKLEAMDMVKTTWACYIPAAITGTLSVACLIGASSVNARRNAALATAYTLSESALKDYQGKVIEMFGEKKNEAVKDAVAKDKVEKNPVVTREVIITEKGNTLCYDAISGRYFKSDIEKIKKAECELNRQMLDDMYVSLNDFYYEIGLDSVKLGDELGWNVDNGYIDLSFSSQLASDGTPCLVIDYRVAPRYDYRNLL</sequence>
<dbReference type="Proteomes" id="UP001203136">
    <property type="component" value="Unassembled WGS sequence"/>
</dbReference>
<dbReference type="InterPro" id="IPR045933">
    <property type="entry name" value="DUF6353"/>
</dbReference>
<dbReference type="Pfam" id="PF19880">
    <property type="entry name" value="DUF6353"/>
    <property type="match status" value="1"/>
</dbReference>
<accession>A0AAW5FB24</accession>
<reference evidence="2" key="1">
    <citation type="journal article" date="2022" name="Cell Host Microbe">
        <title>Colonization of the live biotherapeutic product VE303 and modulation of the microbiota and metabolites in healthy volunteers.</title>
        <authorList>
            <person name="Dsouza M."/>
            <person name="Menon R."/>
            <person name="Crossette E."/>
            <person name="Bhattarai S.K."/>
            <person name="Schneider J."/>
            <person name="Kim Y.G."/>
            <person name="Reddy S."/>
            <person name="Caballero S."/>
            <person name="Felix C."/>
            <person name="Cornacchione L."/>
            <person name="Hendrickson J."/>
            <person name="Watson A.R."/>
            <person name="Minot S.S."/>
            <person name="Greenfield N."/>
            <person name="Schopf L."/>
            <person name="Szabady R."/>
            <person name="Patarroyo J."/>
            <person name="Smith W."/>
            <person name="Harrison P."/>
            <person name="Kuijper E.J."/>
            <person name="Kelly C.P."/>
            <person name="Olle B."/>
            <person name="Bobilev D."/>
            <person name="Silber J.L."/>
            <person name="Bucci V."/>
            <person name="Roberts B."/>
            <person name="Faith J."/>
            <person name="Norman J.M."/>
        </authorList>
    </citation>
    <scope>NUCLEOTIDE SEQUENCE</scope>
    <source>
        <strain evidence="2">VE303-04</strain>
    </source>
</reference>
<proteinExistence type="predicted"/>
<keyword evidence="1" id="KW-0472">Membrane</keyword>
<evidence type="ECO:0000256" key="1">
    <source>
        <dbReference type="SAM" id="Phobius"/>
    </source>
</evidence>
<protein>
    <submittedName>
        <fullName evidence="2">DUF6353 family protein</fullName>
    </submittedName>
</protein>
<gene>
    <name evidence="2" type="ORF">K5I21_25105</name>
</gene>
<keyword evidence="1" id="KW-1133">Transmembrane helix</keyword>
<keyword evidence="1" id="KW-0812">Transmembrane</keyword>
<evidence type="ECO:0000313" key="3">
    <source>
        <dbReference type="Proteomes" id="UP001203136"/>
    </source>
</evidence>
<dbReference type="AlphaFoldDB" id="A0AAW5FB24"/>
<evidence type="ECO:0000313" key="2">
    <source>
        <dbReference type="EMBL" id="MCK0089089.1"/>
    </source>
</evidence>
<dbReference type="RefSeq" id="WP_024738798.1">
    <property type="nucleotide sequence ID" value="NZ_JAINVB010000002.1"/>
</dbReference>
<feature type="transmembrane region" description="Helical" evidence="1">
    <location>
        <begin position="21"/>
        <end position="40"/>
    </location>
</feature>
<comment type="caution">
    <text evidence="2">The sequence shown here is derived from an EMBL/GenBank/DDBJ whole genome shotgun (WGS) entry which is preliminary data.</text>
</comment>
<organism evidence="2 3">
    <name type="scientific">Clostridium symbiosum</name>
    <name type="common">Bacteroides symbiosus</name>
    <dbReference type="NCBI Taxonomy" id="1512"/>
    <lineage>
        <taxon>Bacteria</taxon>
        <taxon>Bacillati</taxon>
        <taxon>Bacillota</taxon>
        <taxon>Clostridia</taxon>
        <taxon>Lachnospirales</taxon>
        <taxon>Lachnospiraceae</taxon>
        <taxon>Otoolea</taxon>
    </lineage>
</organism>
<dbReference type="EMBL" id="JAINVB010000002">
    <property type="protein sequence ID" value="MCK0089089.1"/>
    <property type="molecule type" value="Genomic_DNA"/>
</dbReference>